<accession>A0A7Y0LCR2</accession>
<feature type="domain" description="OmpR/PhoB-type" evidence="4">
    <location>
        <begin position="1"/>
        <end position="93"/>
    </location>
</feature>
<dbReference type="PROSITE" id="PS51755">
    <property type="entry name" value="OMPR_PHOB"/>
    <property type="match status" value="1"/>
</dbReference>
<dbReference type="EMBL" id="JABBXH010000003">
    <property type="protein sequence ID" value="NMP31912.1"/>
    <property type="molecule type" value="Genomic_DNA"/>
</dbReference>
<dbReference type="SUPFAM" id="SSF46894">
    <property type="entry name" value="C-terminal effector domain of the bipartite response regulators"/>
    <property type="match status" value="1"/>
</dbReference>
<keyword evidence="3" id="KW-0472">Membrane</keyword>
<proteinExistence type="predicted"/>
<reference evidence="5 6" key="1">
    <citation type="submission" date="2020-04" db="EMBL/GenBank/DDBJ databases">
        <title>Thalassotalea sp. M1531, isolated from the surface of marine red alga.</title>
        <authorList>
            <person name="Pang L."/>
            <person name="Lu D.-C."/>
        </authorList>
    </citation>
    <scope>NUCLEOTIDE SEQUENCE [LARGE SCALE GENOMIC DNA]</scope>
    <source>
        <strain evidence="5 6">M1531</strain>
    </source>
</reference>
<gene>
    <name evidence="5" type="ORF">HII17_10070</name>
</gene>
<evidence type="ECO:0000313" key="5">
    <source>
        <dbReference type="EMBL" id="NMP31912.1"/>
    </source>
</evidence>
<comment type="caution">
    <text evidence="5">The sequence shown here is derived from an EMBL/GenBank/DDBJ whole genome shotgun (WGS) entry which is preliminary data.</text>
</comment>
<protein>
    <submittedName>
        <fullName evidence="5">Transcriptional regulator</fullName>
    </submittedName>
</protein>
<keyword evidence="1 2" id="KW-0238">DNA-binding</keyword>
<dbReference type="InterPro" id="IPR016032">
    <property type="entry name" value="Sig_transdc_resp-reg_C-effctor"/>
</dbReference>
<dbReference type="InterPro" id="IPR001867">
    <property type="entry name" value="OmpR/PhoB-type_DNA-bd"/>
</dbReference>
<evidence type="ECO:0000256" key="3">
    <source>
        <dbReference type="SAM" id="Phobius"/>
    </source>
</evidence>
<evidence type="ECO:0000256" key="2">
    <source>
        <dbReference type="PROSITE-ProRule" id="PRU01091"/>
    </source>
</evidence>
<dbReference type="InterPro" id="IPR036388">
    <property type="entry name" value="WH-like_DNA-bd_sf"/>
</dbReference>
<keyword evidence="3" id="KW-1133">Transmembrane helix</keyword>
<evidence type="ECO:0000256" key="1">
    <source>
        <dbReference type="ARBA" id="ARBA00023125"/>
    </source>
</evidence>
<feature type="transmembrane region" description="Helical" evidence="3">
    <location>
        <begin position="126"/>
        <end position="145"/>
    </location>
</feature>
<evidence type="ECO:0000313" key="6">
    <source>
        <dbReference type="Proteomes" id="UP000568664"/>
    </source>
</evidence>
<dbReference type="Pfam" id="PF00486">
    <property type="entry name" value="Trans_reg_C"/>
    <property type="match status" value="1"/>
</dbReference>
<evidence type="ECO:0000259" key="4">
    <source>
        <dbReference type="PROSITE" id="PS51755"/>
    </source>
</evidence>
<dbReference type="AlphaFoldDB" id="A0A7Y0LCR2"/>
<dbReference type="GO" id="GO:0006355">
    <property type="term" value="P:regulation of DNA-templated transcription"/>
    <property type="evidence" value="ECO:0007669"/>
    <property type="project" value="InterPro"/>
</dbReference>
<keyword evidence="3" id="KW-0812">Transmembrane</keyword>
<feature type="DNA-binding region" description="OmpR/PhoB-type" evidence="2">
    <location>
        <begin position="1"/>
        <end position="93"/>
    </location>
</feature>
<dbReference type="Gene3D" id="1.10.10.10">
    <property type="entry name" value="Winged helix-like DNA-binding domain superfamily/Winged helix DNA-binding domain"/>
    <property type="match status" value="1"/>
</dbReference>
<dbReference type="SMART" id="SM00862">
    <property type="entry name" value="Trans_reg_C"/>
    <property type="match status" value="1"/>
</dbReference>
<sequence>MRYYFEQFEFDANSLTLKHNQQTIAIRHNEALLLKLLLENNQSVVSKDTILSEVWQGKVVSEQAVFQNISHLRSLFGGNAIKTFAKRGYQWQLTFQCQNAESPIQPVNVPSTAQQTRAQNKTHWRLIAFIAVLLIGFVSYFSSVFSVNKESKPQVAIVPFTFTNMAEQEVPIHQLTFKVNELKNISAQQYEATQILSYQSLKQSHPLILSGSFWRSEKQVHLDFLLKGLSGDWQGQMSGTTIEQLTKNLAAHLQQPFILEMVTKPLSPEVKQARLSIAHQESPKDLLVLNRLVDTYITMEQYDTAMTLADKLEQLAIEENNPQQLGNALLFQSSILTNKEIFELSNHKLMNAQKAFEAIKDDRRLADTYNARSWLDHQNSDYNAIKKHLLLSAKHALAVNDIERELHALTYLSVLAHKHKRHDDKYLYLQQAESKMDGYKLPQYHYAKIPFHHAIYSNSPAQREPHLKQVLTYTEHTPNHWVAQSSRRQLLDYYISSGRLNLASELVNPLDTTTPENTLLKARLAKELKQQEQYQTYGKQAFEQAQLAGKRSLSLDIALLMCDEPDKQINYDFYFRYIEEHATEYWSRRNQQKLHAINIQ</sequence>
<dbReference type="GO" id="GO:0003677">
    <property type="term" value="F:DNA binding"/>
    <property type="evidence" value="ECO:0007669"/>
    <property type="project" value="UniProtKB-UniRule"/>
</dbReference>
<keyword evidence="6" id="KW-1185">Reference proteome</keyword>
<dbReference type="Proteomes" id="UP000568664">
    <property type="component" value="Unassembled WGS sequence"/>
</dbReference>
<organism evidence="5 6">
    <name type="scientific">Thalassotalea algicola</name>
    <dbReference type="NCBI Taxonomy" id="2716224"/>
    <lineage>
        <taxon>Bacteria</taxon>
        <taxon>Pseudomonadati</taxon>
        <taxon>Pseudomonadota</taxon>
        <taxon>Gammaproteobacteria</taxon>
        <taxon>Alteromonadales</taxon>
        <taxon>Colwelliaceae</taxon>
        <taxon>Thalassotalea</taxon>
    </lineage>
</organism>
<name>A0A7Y0LCR2_9GAMM</name>
<dbReference type="GO" id="GO:0000160">
    <property type="term" value="P:phosphorelay signal transduction system"/>
    <property type="evidence" value="ECO:0007669"/>
    <property type="project" value="InterPro"/>
</dbReference>